<dbReference type="GeneID" id="302581254"/>
<dbReference type="SUPFAM" id="SSF46689">
    <property type="entry name" value="Homeodomain-like"/>
    <property type="match status" value="1"/>
</dbReference>
<evidence type="ECO:0000256" key="1">
    <source>
        <dbReference type="ARBA" id="ARBA00023015"/>
    </source>
</evidence>
<dbReference type="FunFam" id="1.10.10.60:FF:000141">
    <property type="entry name" value="TetR family transcriptional regulator"/>
    <property type="match status" value="1"/>
</dbReference>
<evidence type="ECO:0000313" key="6">
    <source>
        <dbReference type="EMBL" id="XDL25794.1"/>
    </source>
</evidence>
<dbReference type="SUPFAM" id="SSF48498">
    <property type="entry name" value="Tetracyclin repressor-like, C-terminal domain"/>
    <property type="match status" value="1"/>
</dbReference>
<dbReference type="InterPro" id="IPR001647">
    <property type="entry name" value="HTH_TetR"/>
</dbReference>
<dbReference type="EMBL" id="CP162670">
    <property type="protein sequence ID" value="XDL25794.1"/>
    <property type="molecule type" value="Genomic_DNA"/>
</dbReference>
<dbReference type="PRINTS" id="PR00455">
    <property type="entry name" value="HTHTETR"/>
</dbReference>
<dbReference type="PROSITE" id="PS50977">
    <property type="entry name" value="HTH_TETR_2"/>
    <property type="match status" value="1"/>
</dbReference>
<dbReference type="Gene3D" id="1.10.357.10">
    <property type="entry name" value="Tetracycline Repressor, domain 2"/>
    <property type="match status" value="1"/>
</dbReference>
<dbReference type="RefSeq" id="WP_038908607.1">
    <property type="nucleotide sequence ID" value="NZ_CM001972.1"/>
</dbReference>
<proteinExistence type="predicted"/>
<evidence type="ECO:0000259" key="5">
    <source>
        <dbReference type="PROSITE" id="PS50977"/>
    </source>
</evidence>
<dbReference type="Pfam" id="PF14246">
    <property type="entry name" value="TetR_C_7"/>
    <property type="match status" value="1"/>
</dbReference>
<reference evidence="6" key="1">
    <citation type="submission" date="2024-07" db="EMBL/GenBank/DDBJ databases">
        <authorList>
            <person name="Pedron J."/>
        </authorList>
    </citation>
    <scope>NUCLEOTIDE SEQUENCE</scope>
    <source>
        <strain evidence="6">A003-S1-M15</strain>
    </source>
</reference>
<organism evidence="6">
    <name type="scientific">Dickeya oryzae</name>
    <dbReference type="NCBI Taxonomy" id="1240404"/>
    <lineage>
        <taxon>Bacteria</taxon>
        <taxon>Pseudomonadati</taxon>
        <taxon>Pseudomonadota</taxon>
        <taxon>Gammaproteobacteria</taxon>
        <taxon>Enterobacterales</taxon>
        <taxon>Pectobacteriaceae</taxon>
        <taxon>Dickeya</taxon>
    </lineage>
</organism>
<evidence type="ECO:0000256" key="3">
    <source>
        <dbReference type="ARBA" id="ARBA00023163"/>
    </source>
</evidence>
<dbReference type="GO" id="GO:0003700">
    <property type="term" value="F:DNA-binding transcription factor activity"/>
    <property type="evidence" value="ECO:0007669"/>
    <property type="project" value="TreeGrafter"/>
</dbReference>
<feature type="DNA-binding region" description="H-T-H motif" evidence="4">
    <location>
        <begin position="29"/>
        <end position="48"/>
    </location>
</feature>
<dbReference type="AlphaFoldDB" id="A0AB39IWG8"/>
<evidence type="ECO:0000256" key="4">
    <source>
        <dbReference type="PROSITE-ProRule" id="PRU00335"/>
    </source>
</evidence>
<evidence type="ECO:0000256" key="2">
    <source>
        <dbReference type="ARBA" id="ARBA00023125"/>
    </source>
</evidence>
<keyword evidence="3" id="KW-0804">Transcription</keyword>
<dbReference type="GO" id="GO:0000976">
    <property type="term" value="F:transcription cis-regulatory region binding"/>
    <property type="evidence" value="ECO:0007669"/>
    <property type="project" value="TreeGrafter"/>
</dbReference>
<dbReference type="InterPro" id="IPR036271">
    <property type="entry name" value="Tet_transcr_reg_TetR-rel_C_sf"/>
</dbReference>
<feature type="domain" description="HTH tetR-type" evidence="5">
    <location>
        <begin position="6"/>
        <end position="66"/>
    </location>
</feature>
<name>A0AB39IWG8_9GAMM</name>
<dbReference type="InterPro" id="IPR050109">
    <property type="entry name" value="HTH-type_TetR-like_transc_reg"/>
</dbReference>
<dbReference type="Pfam" id="PF00440">
    <property type="entry name" value="TetR_N"/>
    <property type="match status" value="1"/>
</dbReference>
<sequence length="207" mass="23130">MKVLTQARRDAIVAAAAEVFLEIGYERASMDEVARRAGGSKATLYKYFSSKETLFETVVRNYSARFLTEAANGLTQPEYQHLTLEQKLTRFGEDMLRVVACDNQALQIYRVVLGEAGHSDIGQLFLESGIRQSMEALAQEMSAAMERGELAPANPMLRAIQFTTLVKAETEVLFFLREMPDFSEEKVSEMVANGLRIFLNGAVTKTE</sequence>
<keyword evidence="1" id="KW-0805">Transcription regulation</keyword>
<keyword evidence="2 4" id="KW-0238">DNA-binding</keyword>
<dbReference type="PANTHER" id="PTHR30055">
    <property type="entry name" value="HTH-TYPE TRANSCRIPTIONAL REGULATOR RUTR"/>
    <property type="match status" value="1"/>
</dbReference>
<dbReference type="InterPro" id="IPR039536">
    <property type="entry name" value="TetR_C_Proteobacteria"/>
</dbReference>
<dbReference type="Gene3D" id="1.10.10.60">
    <property type="entry name" value="Homeodomain-like"/>
    <property type="match status" value="1"/>
</dbReference>
<protein>
    <submittedName>
        <fullName evidence="6">TetR/AcrR family transcriptional regulator</fullName>
    </submittedName>
</protein>
<dbReference type="InterPro" id="IPR009057">
    <property type="entry name" value="Homeodomain-like_sf"/>
</dbReference>
<gene>
    <name evidence="6" type="ORF">LF929_006235</name>
</gene>
<dbReference type="PANTHER" id="PTHR30055:SF119">
    <property type="entry name" value="NALC"/>
    <property type="match status" value="1"/>
</dbReference>
<accession>A0AB39IWG8</accession>